<keyword evidence="2" id="KW-1185">Reference proteome</keyword>
<name>B1C3Y9_9FIRM</name>
<evidence type="ECO:0000313" key="1">
    <source>
        <dbReference type="EMBL" id="EDS74373.1"/>
    </source>
</evidence>
<dbReference type="AlphaFoldDB" id="B1C3Y9"/>
<gene>
    <name evidence="1" type="ORF">CLOSPI_01957</name>
</gene>
<dbReference type="RefSeq" id="WP_004610434.1">
    <property type="nucleotide sequence ID" value="NZ_DS562853.1"/>
</dbReference>
<sequence>MSKSDGKLNNIIDALSFLMKILENIIKEKTCFLSMNTIPYLLKHM</sequence>
<dbReference type="EMBL" id="ABIK02000014">
    <property type="protein sequence ID" value="EDS74373.1"/>
    <property type="molecule type" value="Genomic_DNA"/>
</dbReference>
<reference evidence="1" key="2">
    <citation type="submission" date="2014-06" db="EMBL/GenBank/DDBJ databases">
        <title>Draft genome sequence of Clostridium spiroforme (DSM 1552).</title>
        <authorList>
            <person name="Sudarsanam P."/>
            <person name="Ley R."/>
            <person name="Guruge J."/>
            <person name="Turnbaugh P.J."/>
            <person name="Mahowald M."/>
            <person name="Liep D."/>
            <person name="Gordon J."/>
        </authorList>
    </citation>
    <scope>NUCLEOTIDE SEQUENCE</scope>
    <source>
        <strain evidence="1">DSM 1552</strain>
    </source>
</reference>
<proteinExistence type="predicted"/>
<organism evidence="1 2">
    <name type="scientific">Thomasclavelia spiroformis DSM 1552</name>
    <dbReference type="NCBI Taxonomy" id="428126"/>
    <lineage>
        <taxon>Bacteria</taxon>
        <taxon>Bacillati</taxon>
        <taxon>Bacillota</taxon>
        <taxon>Erysipelotrichia</taxon>
        <taxon>Erysipelotrichales</taxon>
        <taxon>Coprobacillaceae</taxon>
        <taxon>Thomasclavelia</taxon>
    </lineage>
</organism>
<comment type="caution">
    <text evidence="1">The sequence shown here is derived from an EMBL/GenBank/DDBJ whole genome shotgun (WGS) entry which is preliminary data.</text>
</comment>
<accession>B1C3Y9</accession>
<protein>
    <submittedName>
        <fullName evidence="1">Uncharacterized protein</fullName>
    </submittedName>
</protein>
<reference evidence="1" key="1">
    <citation type="submission" date="2008-02" db="EMBL/GenBank/DDBJ databases">
        <authorList>
            <person name="Fulton L."/>
            <person name="Clifton S."/>
            <person name="Fulton B."/>
            <person name="Xu J."/>
            <person name="Minx P."/>
            <person name="Pepin K.H."/>
            <person name="Johnson M."/>
            <person name="Thiruvilangam P."/>
            <person name="Bhonagiri V."/>
            <person name="Nash W.E."/>
            <person name="Mardis E.R."/>
            <person name="Wilson R.K."/>
        </authorList>
    </citation>
    <scope>NUCLEOTIDE SEQUENCE [LARGE SCALE GENOMIC DNA]</scope>
    <source>
        <strain evidence="1">DSM 1552</strain>
    </source>
</reference>
<dbReference type="Proteomes" id="UP000004910">
    <property type="component" value="Unassembled WGS sequence"/>
</dbReference>
<dbReference type="STRING" id="428126.CLOSPI_01957"/>
<dbReference type="HOGENOM" id="CLU_3198243_0_0_9"/>
<evidence type="ECO:0000313" key="2">
    <source>
        <dbReference type="Proteomes" id="UP000004910"/>
    </source>
</evidence>